<evidence type="ECO:0000313" key="2">
    <source>
        <dbReference type="Proteomes" id="UP001524478"/>
    </source>
</evidence>
<dbReference type="Proteomes" id="UP001524478">
    <property type="component" value="Unassembled WGS sequence"/>
</dbReference>
<dbReference type="RefSeq" id="WP_256312094.1">
    <property type="nucleotide sequence ID" value="NZ_JANGAC010000012.1"/>
</dbReference>
<sequence length="262" mass="29199">MKRNDDMMLEKDEIEKRRLVIKSFHINEVQLSSETSIEDGVLRINKDLIDEILKTEPLIERIDLNIVEPRAHNRWTNSIMDIIPISVKVLGVLGEGITHTITGACFMLTGVDAEGIQVAEFGSSEGILKDQLSLNKVGTPADTDIIISFDVVLKAGEGHHRQGPTAAHRACDKMVQDIREVLKRLKLNSFTERHEYYDIVKPGKKKVVIIKQVAGQGAMYDTQLFSKEPSGFAGGRSIIDMGNVPIIVSPNEYRDGAIRAMH</sequence>
<dbReference type="NCBIfam" id="TIGR04482">
    <property type="entry name" value="D_pro_red_PrdD"/>
    <property type="match status" value="1"/>
</dbReference>
<dbReference type="InterPro" id="IPR031000">
    <property type="entry name" value="D_pro_red_PrdD"/>
</dbReference>
<protein>
    <submittedName>
        <fullName evidence="1">Proline reductase cluster protein PrdD</fullName>
    </submittedName>
</protein>
<keyword evidence="2" id="KW-1185">Reference proteome</keyword>
<dbReference type="EMBL" id="JANGAC010000012">
    <property type="protein sequence ID" value="MCQ4924335.1"/>
    <property type="molecule type" value="Genomic_DNA"/>
</dbReference>
<organism evidence="1 2">
    <name type="scientific">Tissierella carlieri</name>
    <dbReference type="NCBI Taxonomy" id="689904"/>
    <lineage>
        <taxon>Bacteria</taxon>
        <taxon>Bacillati</taxon>
        <taxon>Bacillota</taxon>
        <taxon>Tissierellia</taxon>
        <taxon>Tissierellales</taxon>
        <taxon>Tissierellaceae</taxon>
        <taxon>Tissierella</taxon>
    </lineage>
</organism>
<evidence type="ECO:0000313" key="1">
    <source>
        <dbReference type="EMBL" id="MCQ4924335.1"/>
    </source>
</evidence>
<reference evidence="1 2" key="1">
    <citation type="submission" date="2022-06" db="EMBL/GenBank/DDBJ databases">
        <title>Isolation of gut microbiota from human fecal samples.</title>
        <authorList>
            <person name="Pamer E.G."/>
            <person name="Barat B."/>
            <person name="Waligurski E."/>
            <person name="Medina S."/>
            <person name="Paddock L."/>
            <person name="Mostad J."/>
        </authorList>
    </citation>
    <scope>NUCLEOTIDE SEQUENCE [LARGE SCALE GENOMIC DNA]</scope>
    <source>
        <strain evidence="1 2">DFI.7.95</strain>
    </source>
</reference>
<name>A0ABT1SCY9_9FIRM</name>
<dbReference type="InterPro" id="IPR015417">
    <property type="entry name" value="Gly_reductase_pB_sua/b"/>
</dbReference>
<dbReference type="Pfam" id="PF09338">
    <property type="entry name" value="Gly_reductase"/>
    <property type="match status" value="1"/>
</dbReference>
<accession>A0ABT1SCY9</accession>
<gene>
    <name evidence="1" type="primary">prdD</name>
    <name evidence="1" type="ORF">NE686_14625</name>
</gene>
<proteinExistence type="predicted"/>
<comment type="caution">
    <text evidence="1">The sequence shown here is derived from an EMBL/GenBank/DDBJ whole genome shotgun (WGS) entry which is preliminary data.</text>
</comment>